<dbReference type="SUPFAM" id="SSF81837">
    <property type="entry name" value="BEACH domain"/>
    <property type="match status" value="1"/>
</dbReference>
<dbReference type="PROSITE" id="PS50197">
    <property type="entry name" value="BEACH"/>
    <property type="match status" value="1"/>
</dbReference>
<dbReference type="InterPro" id="IPR023362">
    <property type="entry name" value="PH-BEACH_dom"/>
</dbReference>
<dbReference type="SUPFAM" id="SSF50978">
    <property type="entry name" value="WD40 repeat-like"/>
    <property type="match status" value="1"/>
</dbReference>
<dbReference type="PANTHER" id="PTHR13743">
    <property type="entry name" value="BEIGE/BEACH-RELATED"/>
    <property type="match status" value="1"/>
</dbReference>
<dbReference type="FunFam" id="1.10.1540.10:FF:000001">
    <property type="entry name" value="neurobeachin isoform X1"/>
    <property type="match status" value="1"/>
</dbReference>
<evidence type="ECO:0000256" key="3">
    <source>
        <dbReference type="PROSITE-ProRule" id="PRU00221"/>
    </source>
</evidence>
<keyword evidence="2" id="KW-0677">Repeat</keyword>
<feature type="domain" description="BEACH-type PH" evidence="6">
    <location>
        <begin position="837"/>
        <end position="953"/>
    </location>
</feature>
<feature type="region of interest" description="Disordered" evidence="4">
    <location>
        <begin position="677"/>
        <end position="708"/>
    </location>
</feature>
<protein>
    <submittedName>
        <fullName evidence="7">Uncharacterized protein</fullName>
    </submittedName>
</protein>
<sequence length="1687" mass="186596">MVTERFASRCPVLASRLSNQIIADVTVYSILNVRNGWIHFLEFYYAHHAKPSELCGQSAIIVDKLSRWGQSQRELMSPAENAEVIWENLPQVAAILTLIPRLAEMMRGKGHLKDADMLSLGQRNIITRKAFDLWALVLPRLHLINWEQMKSLLLQNANYGQGISISEKAIFCYVIAEAPHLRFLVLQNTLVYLQSAQQSNESHASLIGNAMKVLEVLRIGVRPSPTTSPTSPRLSSSPPTSATAYGLYPGIVSRITEAKDFVGDVRCVEAQIPREVLQLCTLDVLSKVLSEELSGARCFKSASLLVEMMVIVASTIMQLQNSSTDGESLPDVLKTLQIMASTDLTFFHDCDQLQELATLWQLHRESHSSFCDSSLLEREIQFQNSAFVDRWMYVIENHGVEFNPFLIQKDATIQASMLGEEMLAAEMLWQEVLDDASAATAAALEAEGEEEGRLTVLKQEAEKFAGSVHKLILHTIRETSPADDTTENLRSDVAQETGETNKADNVGFMEGYLWKVDSKENAYRMRLRLKRVKENYRLRNLSCEFAGSSLQDEDQKGGRSGPRRFKSARDSIGGGAVIDIDRSWRSDAGSDYSDFFADAQMRAAIIRSCPSVGGRDSFAGELSDEDEDLDDVDDAHVYDSDEDATFEEEAQAILSEELHAMDTAPIEEKPLEEFLGSSDDLRAPSSPPTSQSDTLNQAPKAKAESPKSPLLGGFGASVLSGLSGVAELVQKAAKDAKEAMEYGVDSLYTARDALTDETQSLVQEVSTLIDSSKPPASSKTANHVESGLSPTSADCRRLSISIADPSSDANPQLFPSSPPQVHSRHRAGEGKPARRGSGSSKRELSFEASLVRHMNVVGGKLVLTGPYLYFIAERVIDEHENVLAERKKGVPIESAWRFLFKRRRWLIDDVSSLYRRRYLLKPTAIEIFIHSTRKNYFFSMSMDDLTRFHEALMMRRPMLLRRDPTMRRLRHPSNIFRNSTMSVRWMNHEISTFEYLMWLNTTAGRTYNDLTQYPVFPWVIADYESSSLDLSRASTFRDLSRPIGALEPTRLKFFLDRYNSFEDSDIPKFLYGTHYSNIGVVLYYLIRLEPFTSYALSVQGGKFDHADRLFQSVADTWQNCLHDFNDLKELTPEWYYLPDFLKNCNGLDLGVKQNGVVLGDVVLPPWAKSAEDFVIKNLTALESEYASANIHRWIDLVFGYNQRGPAAIAANNVFFYLTYEGMVDIDSITDPIIKSSMRAQIAHFGQTPTQVLRDPHPARSQLLTKKSSPSGPLMASPPERAASPLSKATVSSDGGRSTLLFLPHDYPITLLHLAPGASSMLCADNHGQVSVHRYGGKSVKVHHTPFLNDLSSTATKASGVFKTPKQAASSSSFVDLPSDLPADYIELHDRKSRKVIAGDKILTAAQYSINNSIAFMNAGAVYCTVGHHDFSARFYSSSDGALLYRLLQHHSVVTCLGTSTNGSLLALGSTDGTISVWKVTNIASTLLDSIKIFRGSKSNSRPVHAHDYAADQVLLGHASSINCVALSEDLGVCISGSSSNECFAHNLDDGSIEQQYKVPGTDTPGILSLALSPVGLVLVQSMGTGVPMLYCFHLNGKFMAGVGLGERPMTSLSVCTRYSQVIVSNQEEALTFSAHDLEDKHVLLSKDAYGDIHTHSLSPDETHVVFGVGIAKVISLSLIPNPSQEKS</sequence>
<name>A0A8K1CHF0_PYTOL</name>
<dbReference type="PROSITE" id="PS50294">
    <property type="entry name" value="WD_REPEATS_REGION"/>
    <property type="match status" value="1"/>
</dbReference>
<dbReference type="PANTHER" id="PTHR13743:SF112">
    <property type="entry name" value="BEACH DOMAIN-CONTAINING PROTEIN"/>
    <property type="match status" value="1"/>
</dbReference>
<dbReference type="SMART" id="SM00320">
    <property type="entry name" value="WD40"/>
    <property type="match status" value="2"/>
</dbReference>
<dbReference type="Pfam" id="PF20426">
    <property type="entry name" value="NBCH_WD40"/>
    <property type="match status" value="1"/>
</dbReference>
<dbReference type="InterPro" id="IPR036322">
    <property type="entry name" value="WD40_repeat_dom_sf"/>
</dbReference>
<dbReference type="SMART" id="SM01026">
    <property type="entry name" value="Beach"/>
    <property type="match status" value="1"/>
</dbReference>
<dbReference type="GO" id="GO:0019901">
    <property type="term" value="F:protein kinase binding"/>
    <property type="evidence" value="ECO:0007669"/>
    <property type="project" value="TreeGrafter"/>
</dbReference>
<dbReference type="InterPro" id="IPR015943">
    <property type="entry name" value="WD40/YVTN_repeat-like_dom_sf"/>
</dbReference>
<dbReference type="InterPro" id="IPR036372">
    <property type="entry name" value="BEACH_dom_sf"/>
</dbReference>
<dbReference type="GO" id="GO:0008104">
    <property type="term" value="P:intracellular protein localization"/>
    <property type="evidence" value="ECO:0007669"/>
    <property type="project" value="TreeGrafter"/>
</dbReference>
<accession>A0A8K1CHF0</accession>
<dbReference type="InterPro" id="IPR050865">
    <property type="entry name" value="BEACH_Domain"/>
</dbReference>
<feature type="compositionally biased region" description="Polar residues" evidence="4">
    <location>
        <begin position="688"/>
        <end position="697"/>
    </location>
</feature>
<feature type="region of interest" description="Disordered" evidence="4">
    <location>
        <begin position="549"/>
        <end position="570"/>
    </location>
</feature>
<dbReference type="Pfam" id="PF14844">
    <property type="entry name" value="PH_BEACH"/>
    <property type="match status" value="1"/>
</dbReference>
<gene>
    <name evidence="7" type="ORF">Poli38472_002383</name>
</gene>
<dbReference type="CDD" id="cd06071">
    <property type="entry name" value="Beach"/>
    <property type="match status" value="1"/>
</dbReference>
<evidence type="ECO:0000259" key="6">
    <source>
        <dbReference type="PROSITE" id="PS51783"/>
    </source>
</evidence>
<evidence type="ECO:0000313" key="8">
    <source>
        <dbReference type="Proteomes" id="UP000794436"/>
    </source>
</evidence>
<evidence type="ECO:0000313" key="7">
    <source>
        <dbReference type="EMBL" id="TMW63442.1"/>
    </source>
</evidence>
<dbReference type="EMBL" id="SPLM01000072">
    <property type="protein sequence ID" value="TMW63442.1"/>
    <property type="molecule type" value="Genomic_DNA"/>
</dbReference>
<dbReference type="Pfam" id="PF02138">
    <property type="entry name" value="Beach"/>
    <property type="match status" value="1"/>
</dbReference>
<feature type="compositionally biased region" description="Polar residues" evidence="4">
    <location>
        <begin position="1261"/>
        <end position="1270"/>
    </location>
</feature>
<feature type="domain" description="BEACH" evidence="5">
    <location>
        <begin position="970"/>
        <end position="1259"/>
    </location>
</feature>
<dbReference type="PROSITE" id="PS51783">
    <property type="entry name" value="PH_BEACH"/>
    <property type="match status" value="1"/>
</dbReference>
<dbReference type="GO" id="GO:0016020">
    <property type="term" value="C:membrane"/>
    <property type="evidence" value="ECO:0007669"/>
    <property type="project" value="TreeGrafter"/>
</dbReference>
<dbReference type="InterPro" id="IPR046851">
    <property type="entry name" value="NBCH_WD40"/>
</dbReference>
<reference evidence="7" key="1">
    <citation type="submission" date="2019-03" db="EMBL/GenBank/DDBJ databases">
        <title>Long read genome sequence of the mycoparasitic Pythium oligandrum ATCC 38472 isolated from sugarbeet rhizosphere.</title>
        <authorList>
            <person name="Gaulin E."/>
        </authorList>
    </citation>
    <scope>NUCLEOTIDE SEQUENCE</scope>
    <source>
        <strain evidence="7">ATCC 38472_TT</strain>
    </source>
</reference>
<dbReference type="Gene3D" id="2.30.29.30">
    <property type="entry name" value="Pleckstrin-homology domain (PH domain)/Phosphotyrosine-binding domain (PTB)"/>
    <property type="match status" value="1"/>
</dbReference>
<dbReference type="Gene3D" id="1.10.1540.10">
    <property type="entry name" value="BEACH domain"/>
    <property type="match status" value="1"/>
</dbReference>
<feature type="region of interest" description="Disordered" evidence="4">
    <location>
        <begin position="479"/>
        <end position="501"/>
    </location>
</feature>
<evidence type="ECO:0000259" key="5">
    <source>
        <dbReference type="PROSITE" id="PS50197"/>
    </source>
</evidence>
<feature type="region of interest" description="Disordered" evidence="4">
    <location>
        <begin position="768"/>
        <end position="792"/>
    </location>
</feature>
<proteinExistence type="predicted"/>
<dbReference type="Proteomes" id="UP000794436">
    <property type="component" value="Unassembled WGS sequence"/>
</dbReference>
<feature type="region of interest" description="Disordered" evidence="4">
    <location>
        <begin position="804"/>
        <end position="841"/>
    </location>
</feature>
<feature type="region of interest" description="Disordered" evidence="4">
    <location>
        <begin position="1261"/>
        <end position="1291"/>
    </location>
</feature>
<evidence type="ECO:0000256" key="1">
    <source>
        <dbReference type="ARBA" id="ARBA00022574"/>
    </source>
</evidence>
<keyword evidence="8" id="KW-1185">Reference proteome</keyword>
<dbReference type="OrthoDB" id="26681at2759"/>
<comment type="caution">
    <text evidence="7">The sequence shown here is derived from an EMBL/GenBank/DDBJ whole genome shotgun (WGS) entry which is preliminary data.</text>
</comment>
<keyword evidence="1 3" id="KW-0853">WD repeat</keyword>
<dbReference type="SUPFAM" id="SSF50729">
    <property type="entry name" value="PH domain-like"/>
    <property type="match status" value="1"/>
</dbReference>
<evidence type="ECO:0000256" key="2">
    <source>
        <dbReference type="ARBA" id="ARBA00022737"/>
    </source>
</evidence>
<organism evidence="7 8">
    <name type="scientific">Pythium oligandrum</name>
    <name type="common">Mycoparasitic fungus</name>
    <dbReference type="NCBI Taxonomy" id="41045"/>
    <lineage>
        <taxon>Eukaryota</taxon>
        <taxon>Sar</taxon>
        <taxon>Stramenopiles</taxon>
        <taxon>Oomycota</taxon>
        <taxon>Peronosporomycetes</taxon>
        <taxon>Pythiales</taxon>
        <taxon>Pythiaceae</taxon>
        <taxon>Pythium</taxon>
    </lineage>
</organism>
<dbReference type="GO" id="GO:0005829">
    <property type="term" value="C:cytosol"/>
    <property type="evidence" value="ECO:0007669"/>
    <property type="project" value="TreeGrafter"/>
</dbReference>
<dbReference type="Gene3D" id="2.130.10.10">
    <property type="entry name" value="YVTN repeat-like/Quinoprotein amine dehydrogenase"/>
    <property type="match status" value="1"/>
</dbReference>
<evidence type="ECO:0000256" key="4">
    <source>
        <dbReference type="SAM" id="MobiDB-lite"/>
    </source>
</evidence>
<dbReference type="InterPro" id="IPR001680">
    <property type="entry name" value="WD40_rpt"/>
</dbReference>
<dbReference type="InterPro" id="IPR000409">
    <property type="entry name" value="BEACH_dom"/>
</dbReference>
<dbReference type="InterPro" id="IPR011993">
    <property type="entry name" value="PH-like_dom_sf"/>
</dbReference>
<feature type="repeat" description="WD" evidence="3">
    <location>
        <begin position="1446"/>
        <end position="1481"/>
    </location>
</feature>
<dbReference type="PROSITE" id="PS50082">
    <property type="entry name" value="WD_REPEATS_2"/>
    <property type="match status" value="1"/>
</dbReference>